<feature type="transmembrane region" description="Helical" evidence="8">
    <location>
        <begin position="402"/>
        <end position="426"/>
    </location>
</feature>
<keyword evidence="2" id="KW-1003">Cell membrane</keyword>
<dbReference type="AlphaFoldDB" id="A0A543KK50"/>
<feature type="transmembrane region" description="Helical" evidence="8">
    <location>
        <begin position="513"/>
        <end position="541"/>
    </location>
</feature>
<dbReference type="InterPro" id="IPR050250">
    <property type="entry name" value="Macrolide_Exporter_MacB"/>
</dbReference>
<keyword evidence="3 8" id="KW-0812">Transmembrane</keyword>
<evidence type="ECO:0000259" key="9">
    <source>
        <dbReference type="Pfam" id="PF02687"/>
    </source>
</evidence>
<evidence type="ECO:0000256" key="8">
    <source>
        <dbReference type="SAM" id="Phobius"/>
    </source>
</evidence>
<comment type="similarity">
    <text evidence="6">Belongs to the ABC-4 integral membrane protein family.</text>
</comment>
<dbReference type="InterPro" id="IPR003838">
    <property type="entry name" value="ABC3_permease_C"/>
</dbReference>
<dbReference type="PANTHER" id="PTHR30572:SF4">
    <property type="entry name" value="ABC TRANSPORTER PERMEASE YTRF"/>
    <property type="match status" value="1"/>
</dbReference>
<dbReference type="OrthoDB" id="3719151at2"/>
<feature type="transmembrane region" description="Helical" evidence="8">
    <location>
        <begin position="30"/>
        <end position="49"/>
    </location>
</feature>
<organism evidence="10 11">
    <name type="scientific">Ornithinimicrobium humiphilum</name>
    <dbReference type="NCBI Taxonomy" id="125288"/>
    <lineage>
        <taxon>Bacteria</taxon>
        <taxon>Bacillati</taxon>
        <taxon>Actinomycetota</taxon>
        <taxon>Actinomycetes</taxon>
        <taxon>Micrococcales</taxon>
        <taxon>Ornithinimicrobiaceae</taxon>
        <taxon>Ornithinimicrobium</taxon>
    </lineage>
</organism>
<evidence type="ECO:0000256" key="4">
    <source>
        <dbReference type="ARBA" id="ARBA00022989"/>
    </source>
</evidence>
<evidence type="ECO:0000256" key="6">
    <source>
        <dbReference type="ARBA" id="ARBA00038076"/>
    </source>
</evidence>
<feature type="region of interest" description="Disordered" evidence="7">
    <location>
        <begin position="168"/>
        <end position="194"/>
    </location>
</feature>
<comment type="subcellular location">
    <subcellularLocation>
        <location evidence="1">Cell membrane</location>
        <topology evidence="1">Multi-pass membrane protein</topology>
    </subcellularLocation>
</comment>
<keyword evidence="5 8" id="KW-0472">Membrane</keyword>
<feature type="transmembrane region" description="Helical" evidence="8">
    <location>
        <begin position="561"/>
        <end position="584"/>
    </location>
</feature>
<sequence length="928" mass="96720">MSGRHSERATRGRGYGAAGLAWRQFASDPWVSAALALLVGLVSLLVTAVPRALEDVQARQLAQDVSSMSALQRDVTGTWGTTVESPVVLDASGQQLDPWQAFREGAEQVRLSQPEPLRSLLGQAQMHTYLTRDIDTVPPIESTYYQATITVHADPDLQEHVELVEGAWPEPGQPAATGAPRPVAGEPSDPSTTDRPVEVVVLDSAAEELHWEVGDEIGGGLVLVGTYRPVDPEDPRWQHVVNGTRMGILADPNRGEAGQVTAYVSPLNRGSLGQPTSVRTELWFPVDPARVTTGRVDTVQVRQQLTRMLAQQHVVVPAGDPSLGTLEGPQVPSFSTSLTGALDQVARQQRATASLLAVVAAGPLGVAAAVTALGARLVVQRRRPALAMTLARGASPTQLRRLVAAEGLALGVPAALLGHLAARLLLPGPGRWWEWALTLAVAVVPAAALAASLDDASLLQTRSDLSARGRSRWRWVVEVAVLALAGLATWRLLDRETRGDDATESGIDLLAAAAPVLLALAACVVALRLYPLPLAALTRVLRRRPGLTPFLGAARALRDPAGGLVPALSVVLGTSIALVSAVLLTTVTQGAETAAWQGNGAAVRVTGPIVDEAFVEQVSAVDGVTAVAGVRDLGSRLDLTVGPTHETLRLLIVDDGLDLVTAPPSLAEAPPAAFYAEGGPVPLVTGGDVTVTPGRGTLGTLREPVVVVGHLDELPGQPTPGSWAIVERSRWEAAGKSTPAARTALVGVAADADPEQVAEDIRGLIGAGVVTTVQRELDEFTSAPVTTGLTRAFVGAAAVSGVLTVLAIVVVQLMGAAARTRLLAVLRTLGLAPRQTRALTAWELGPLLVTSLLVGAVLGLAVPWVLVRAVDLRGLTGGRTQPALAIDLPTVGGVLLAVLLTVLLAITVSAWLAGRTNLAQSLRVGEER</sequence>
<feature type="transmembrane region" description="Helical" evidence="8">
    <location>
        <begin position="473"/>
        <end position="493"/>
    </location>
</feature>
<reference evidence="10 11" key="1">
    <citation type="submission" date="2019-06" db="EMBL/GenBank/DDBJ databases">
        <title>Sequencing the genomes of 1000 actinobacteria strains.</title>
        <authorList>
            <person name="Klenk H.-P."/>
        </authorList>
    </citation>
    <scope>NUCLEOTIDE SEQUENCE [LARGE SCALE GENOMIC DNA]</scope>
    <source>
        <strain evidence="10 11">DSM 12362</strain>
    </source>
</reference>
<comment type="caution">
    <text evidence="10">The sequence shown here is derived from an EMBL/GenBank/DDBJ whole genome shotgun (WGS) entry which is preliminary data.</text>
</comment>
<protein>
    <submittedName>
        <fullName evidence="10">Putative ABC transport system permease protein</fullName>
    </submittedName>
</protein>
<feature type="transmembrane region" description="Helical" evidence="8">
    <location>
        <begin position="839"/>
        <end position="866"/>
    </location>
</feature>
<keyword evidence="4 8" id="KW-1133">Transmembrane helix</keyword>
<evidence type="ECO:0000256" key="3">
    <source>
        <dbReference type="ARBA" id="ARBA00022692"/>
    </source>
</evidence>
<proteinExistence type="inferred from homology"/>
<keyword evidence="11" id="KW-1185">Reference proteome</keyword>
<evidence type="ECO:0000313" key="10">
    <source>
        <dbReference type="EMBL" id="TQM95404.1"/>
    </source>
</evidence>
<dbReference type="PANTHER" id="PTHR30572">
    <property type="entry name" value="MEMBRANE COMPONENT OF TRANSPORTER-RELATED"/>
    <property type="match status" value="1"/>
</dbReference>
<dbReference type="Proteomes" id="UP000315133">
    <property type="component" value="Unassembled WGS sequence"/>
</dbReference>
<feature type="transmembrane region" description="Helical" evidence="8">
    <location>
        <begin position="886"/>
        <end position="913"/>
    </location>
</feature>
<dbReference type="GO" id="GO:0022857">
    <property type="term" value="F:transmembrane transporter activity"/>
    <property type="evidence" value="ECO:0007669"/>
    <property type="project" value="TreeGrafter"/>
</dbReference>
<dbReference type="RefSeq" id="WP_141817167.1">
    <property type="nucleotide sequence ID" value="NZ_BAAAIL010000003.1"/>
</dbReference>
<name>A0A543KK50_9MICO</name>
<dbReference type="GO" id="GO:0005886">
    <property type="term" value="C:plasma membrane"/>
    <property type="evidence" value="ECO:0007669"/>
    <property type="project" value="UniProtKB-SubCell"/>
</dbReference>
<evidence type="ECO:0000256" key="7">
    <source>
        <dbReference type="SAM" id="MobiDB-lite"/>
    </source>
</evidence>
<feature type="transmembrane region" description="Helical" evidence="8">
    <location>
        <begin position="792"/>
        <end position="818"/>
    </location>
</feature>
<evidence type="ECO:0000256" key="1">
    <source>
        <dbReference type="ARBA" id="ARBA00004651"/>
    </source>
</evidence>
<feature type="domain" description="ABC3 transporter permease C-terminal" evidence="9">
    <location>
        <begin position="796"/>
        <end position="917"/>
    </location>
</feature>
<dbReference type="Pfam" id="PF02687">
    <property type="entry name" value="FtsX"/>
    <property type="match status" value="1"/>
</dbReference>
<evidence type="ECO:0000256" key="5">
    <source>
        <dbReference type="ARBA" id="ARBA00023136"/>
    </source>
</evidence>
<feature type="transmembrane region" description="Helical" evidence="8">
    <location>
        <begin position="355"/>
        <end position="379"/>
    </location>
</feature>
<evidence type="ECO:0000256" key="2">
    <source>
        <dbReference type="ARBA" id="ARBA00022475"/>
    </source>
</evidence>
<feature type="transmembrane region" description="Helical" evidence="8">
    <location>
        <begin position="432"/>
        <end position="453"/>
    </location>
</feature>
<gene>
    <name evidence="10" type="ORF">FB476_0245</name>
</gene>
<accession>A0A543KK50</accession>
<dbReference type="EMBL" id="VFPU01000001">
    <property type="protein sequence ID" value="TQM95404.1"/>
    <property type="molecule type" value="Genomic_DNA"/>
</dbReference>
<evidence type="ECO:0000313" key="11">
    <source>
        <dbReference type="Proteomes" id="UP000315133"/>
    </source>
</evidence>